<evidence type="ECO:0000313" key="2">
    <source>
        <dbReference type="Proteomes" id="UP001362999"/>
    </source>
</evidence>
<reference evidence="1 2" key="1">
    <citation type="journal article" date="2024" name="J Genomics">
        <title>Draft genome sequencing and assembly of Favolaschia claudopus CIRM-BRFM 2984 isolated from oak limbs.</title>
        <authorList>
            <person name="Navarro D."/>
            <person name="Drula E."/>
            <person name="Chaduli D."/>
            <person name="Cazenave R."/>
            <person name="Ahrendt S."/>
            <person name="Wang J."/>
            <person name="Lipzen A."/>
            <person name="Daum C."/>
            <person name="Barry K."/>
            <person name="Grigoriev I.V."/>
            <person name="Favel A."/>
            <person name="Rosso M.N."/>
            <person name="Martin F."/>
        </authorList>
    </citation>
    <scope>NUCLEOTIDE SEQUENCE [LARGE SCALE GENOMIC DNA]</scope>
    <source>
        <strain evidence="1 2">CIRM-BRFM 2984</strain>
    </source>
</reference>
<gene>
    <name evidence="1" type="ORF">R3P38DRAFT_3039429</name>
</gene>
<dbReference type="Proteomes" id="UP001362999">
    <property type="component" value="Unassembled WGS sequence"/>
</dbReference>
<organism evidence="1 2">
    <name type="scientific">Favolaschia claudopus</name>
    <dbReference type="NCBI Taxonomy" id="2862362"/>
    <lineage>
        <taxon>Eukaryota</taxon>
        <taxon>Fungi</taxon>
        <taxon>Dikarya</taxon>
        <taxon>Basidiomycota</taxon>
        <taxon>Agaricomycotina</taxon>
        <taxon>Agaricomycetes</taxon>
        <taxon>Agaricomycetidae</taxon>
        <taxon>Agaricales</taxon>
        <taxon>Marasmiineae</taxon>
        <taxon>Mycenaceae</taxon>
        <taxon>Favolaschia</taxon>
    </lineage>
</organism>
<name>A0AAW0A9D3_9AGAR</name>
<accession>A0AAW0A9D3</accession>
<proteinExistence type="predicted"/>
<keyword evidence="2" id="KW-1185">Reference proteome</keyword>
<comment type="caution">
    <text evidence="1">The sequence shown here is derived from an EMBL/GenBank/DDBJ whole genome shotgun (WGS) entry which is preliminary data.</text>
</comment>
<dbReference type="EMBL" id="JAWWNJ010000077">
    <property type="protein sequence ID" value="KAK7005751.1"/>
    <property type="molecule type" value="Genomic_DNA"/>
</dbReference>
<sequence length="421" mass="46931">MGDLPQELVDSSEIPTHHTEELHTDWKNHFHEGFGAEYAPVAKCGLISKLWLPRSRSHLFSTVRLSNDYEFGTDNIKQFLRLVAGSPPTIPLLLSYIQFLDLDLLAGPLRDEEMRRVLLRLPMLSGLRLRTPADDSAPLADAFYDSLRPHIPLLAVNSPFLSSFHLALNADVPLPFLIHLLSSLPSLESMTVGTPRNEAFDIVDADSTVVFPGYSFPQNLSTLDLHLSCGTGLFFTWILSILPELPLLRSLRLSLYPRDSDYPISASLIPIGEYLRRAGSTLESLSLSLSRACIDESDFPSTEQSDLEYQWLGLASGLSDLTFTPSNGALEIPNILSTLPSSRLSELTIALSEVEELPWAEMDLELSRPKFHTLQRFAVEDAQADSKDNLSLFSEAVKKTMPLSKARGILFSRFDYVNSEQ</sequence>
<evidence type="ECO:0000313" key="1">
    <source>
        <dbReference type="EMBL" id="KAK7005751.1"/>
    </source>
</evidence>
<dbReference type="AlphaFoldDB" id="A0AAW0A9D3"/>
<protein>
    <submittedName>
        <fullName evidence="1">Uncharacterized protein</fullName>
    </submittedName>
</protein>